<dbReference type="InterPro" id="IPR006047">
    <property type="entry name" value="GH13_cat_dom"/>
</dbReference>
<dbReference type="AlphaFoldDB" id="A0A430B1B3"/>
<dbReference type="InterPro" id="IPR012769">
    <property type="entry name" value="Trehalose_TreC"/>
</dbReference>
<keyword evidence="2" id="KW-0378">Hydrolase</keyword>
<dbReference type="Pfam" id="PF23915">
    <property type="entry name" value="SusG_C"/>
    <property type="match status" value="1"/>
</dbReference>
<dbReference type="Gene3D" id="2.60.40.1180">
    <property type="entry name" value="Golgi alpha-mannosidase II"/>
    <property type="match status" value="1"/>
</dbReference>
<dbReference type="Proteomes" id="UP000287605">
    <property type="component" value="Unassembled WGS sequence"/>
</dbReference>
<evidence type="ECO:0000256" key="4">
    <source>
        <dbReference type="NCBIfam" id="TIGR02403"/>
    </source>
</evidence>
<name>A0A430B1B3_9ENTE</name>
<dbReference type="OrthoDB" id="9805159at2"/>
<dbReference type="SMART" id="SM00642">
    <property type="entry name" value="Aamy"/>
    <property type="match status" value="1"/>
</dbReference>
<evidence type="ECO:0000313" key="6">
    <source>
        <dbReference type="EMBL" id="RSU14012.1"/>
    </source>
</evidence>
<dbReference type="GO" id="GO:0008788">
    <property type="term" value="F:alpha,alpha-phosphotrehalase activity"/>
    <property type="evidence" value="ECO:0007669"/>
    <property type="project" value="UniProtKB-UniRule"/>
</dbReference>
<dbReference type="Gene3D" id="3.90.400.10">
    <property type="entry name" value="Oligo-1,6-glucosidase, Domain 2"/>
    <property type="match status" value="1"/>
</dbReference>
<keyword evidence="3" id="KW-0326">Glycosidase</keyword>
<dbReference type="RefSeq" id="WP_126807501.1">
    <property type="nucleotide sequence ID" value="NZ_NGKA01000004.1"/>
</dbReference>
<dbReference type="Gene3D" id="3.20.20.80">
    <property type="entry name" value="Glycosidases"/>
    <property type="match status" value="1"/>
</dbReference>
<dbReference type="EMBL" id="NGKA01000004">
    <property type="protein sequence ID" value="RSU14012.1"/>
    <property type="molecule type" value="Genomic_DNA"/>
</dbReference>
<dbReference type="Pfam" id="PF00128">
    <property type="entry name" value="Alpha-amylase"/>
    <property type="match status" value="1"/>
</dbReference>
<dbReference type="InterPro" id="IPR013780">
    <property type="entry name" value="Glyco_hydro_b"/>
</dbReference>
<dbReference type="GO" id="GO:0005737">
    <property type="term" value="C:cytoplasm"/>
    <property type="evidence" value="ECO:0007669"/>
    <property type="project" value="UniProtKB-UniRule"/>
</dbReference>
<dbReference type="SUPFAM" id="SSF51445">
    <property type="entry name" value="(Trans)glycosidases"/>
    <property type="match status" value="1"/>
</dbReference>
<dbReference type="GO" id="GO:0005993">
    <property type="term" value="P:trehalose catabolic process"/>
    <property type="evidence" value="ECO:0007669"/>
    <property type="project" value="InterPro"/>
</dbReference>
<dbReference type="InterPro" id="IPR045857">
    <property type="entry name" value="O16G_dom_2"/>
</dbReference>
<dbReference type="GO" id="GO:0004556">
    <property type="term" value="F:alpha-amylase activity"/>
    <property type="evidence" value="ECO:0007669"/>
    <property type="project" value="TreeGrafter"/>
</dbReference>
<sequence>MTTFKEMTVYQIYPKSFYDSNGDGVGDLQGIIEKIPYIKELGVDMVWLNPIFPSPQKDNGYDVSNYQEIDPLYGTMEEFELLVSLLEKEGIGVMLDMVFNHTSTEHPWFQQALSDEGKYRDYYLLRQSQEDGSLPTNWQSKFSGPTWAKFGNTDYYYLHLFDVSQADLNWRNSQVRQELRQVLSFWLSKGVKGFRFDVINLIGKDVQLVDAKPDEEDKSLYTDRPIVHDFLKEMNEKSFGRLSNVVTVGELSSTTVEQGKSYSNPQNRELDMVFNFHHLKVDYKDGQKWTRMPYDFIELKKIINEWQVGMNEGNGWSALFWNNHDQPRALNRFGHTGIYREKSAKMLAAAIHLLRGTPYIYQGEEIGMVNPDYTRLKDYRDVESYNAYEEMLKKGLTKTQALEILQEKSRDNARSPMQWQNSTHAGFTKGTPWINVSEQYKEINAESEMSKKDSVFQFYQQLIRLRKECQIISIGDYQPFLVEHPWVFAYKREDEIHELLVLNNFYEEEVLIELPDEFVNEKSSILISNEENTKITKKYRLSPFESIAILRQKT</sequence>
<dbReference type="NCBIfam" id="NF008183">
    <property type="entry name" value="PRK10933.1"/>
    <property type="match status" value="1"/>
</dbReference>
<comment type="caution">
    <text evidence="6">The sequence shown here is derived from an EMBL/GenBank/DDBJ whole genome shotgun (WGS) entry which is preliminary data.</text>
</comment>
<dbReference type="EC" id="3.2.1.93" evidence="4"/>
<dbReference type="FunFam" id="3.20.20.80:FF:000064">
    <property type="entry name" value="Oligo-1,6-glucosidase"/>
    <property type="match status" value="1"/>
</dbReference>
<dbReference type="InterPro" id="IPR056300">
    <property type="entry name" value="SusG-like_C"/>
</dbReference>
<dbReference type="SUPFAM" id="SSF51011">
    <property type="entry name" value="Glycosyl hydrolase domain"/>
    <property type="match status" value="1"/>
</dbReference>
<keyword evidence="7" id="KW-1185">Reference proteome</keyword>
<accession>A0A430B1B3</accession>
<feature type="domain" description="Glycosyl hydrolase family 13 catalytic" evidence="5">
    <location>
        <begin position="11"/>
        <end position="414"/>
    </location>
</feature>
<evidence type="ECO:0000313" key="7">
    <source>
        <dbReference type="Proteomes" id="UP000287605"/>
    </source>
</evidence>
<dbReference type="NCBIfam" id="TIGR02403">
    <property type="entry name" value="trehalose_treC"/>
    <property type="match status" value="1"/>
</dbReference>
<dbReference type="InterPro" id="IPR017853">
    <property type="entry name" value="GH"/>
</dbReference>
<evidence type="ECO:0000259" key="5">
    <source>
        <dbReference type="SMART" id="SM00642"/>
    </source>
</evidence>
<gene>
    <name evidence="6" type="ORF">CBF29_03770</name>
</gene>
<evidence type="ECO:0000256" key="2">
    <source>
        <dbReference type="ARBA" id="ARBA00022801"/>
    </source>
</evidence>
<organism evidence="6 7">
    <name type="scientific">Vagococcus elongatus</name>
    <dbReference type="NCBI Taxonomy" id="180344"/>
    <lineage>
        <taxon>Bacteria</taxon>
        <taxon>Bacillati</taxon>
        <taxon>Bacillota</taxon>
        <taxon>Bacilli</taxon>
        <taxon>Lactobacillales</taxon>
        <taxon>Enterococcaceae</taxon>
        <taxon>Vagococcus</taxon>
    </lineage>
</organism>
<dbReference type="CDD" id="cd11333">
    <property type="entry name" value="AmyAc_SI_OligoGlu_DGase"/>
    <property type="match status" value="1"/>
</dbReference>
<reference evidence="6 7" key="1">
    <citation type="submission" date="2017-05" db="EMBL/GenBank/DDBJ databases">
        <title>Vagococcus spp. assemblies.</title>
        <authorList>
            <person name="Gulvik C.A."/>
        </authorList>
    </citation>
    <scope>NUCLEOTIDE SEQUENCE [LARGE SCALE GENOMIC DNA]</scope>
    <source>
        <strain evidence="6 7">CCUG 51432</strain>
    </source>
</reference>
<dbReference type="FunFam" id="3.90.400.10:FF:000002">
    <property type="entry name" value="Sucrose isomerase"/>
    <property type="match status" value="1"/>
</dbReference>
<protein>
    <recommendedName>
        <fullName evidence="4">Alpha,alpha-phosphotrehalase</fullName>
        <ecNumber evidence="4">3.2.1.93</ecNumber>
    </recommendedName>
</protein>
<comment type="similarity">
    <text evidence="1">Belongs to the glycosyl hydrolase 13 family.</text>
</comment>
<evidence type="ECO:0000256" key="1">
    <source>
        <dbReference type="ARBA" id="ARBA00008061"/>
    </source>
</evidence>
<dbReference type="PANTHER" id="PTHR10357:SF217">
    <property type="entry name" value="TREHALOSE-6-PHOSPHATE HYDROLASE"/>
    <property type="match status" value="1"/>
</dbReference>
<evidence type="ECO:0000256" key="3">
    <source>
        <dbReference type="ARBA" id="ARBA00023295"/>
    </source>
</evidence>
<proteinExistence type="inferred from homology"/>
<dbReference type="PANTHER" id="PTHR10357">
    <property type="entry name" value="ALPHA-AMYLASE FAMILY MEMBER"/>
    <property type="match status" value="1"/>
</dbReference>